<protein>
    <submittedName>
        <fullName evidence="9">Rod shape-determining protein MreD</fullName>
    </submittedName>
</protein>
<evidence type="ECO:0000256" key="5">
    <source>
        <dbReference type="ARBA" id="ARBA00022960"/>
    </source>
</evidence>
<keyword evidence="4 8" id="KW-0812">Transmembrane</keyword>
<keyword evidence="7 8" id="KW-0472">Membrane</keyword>
<comment type="subcellular location">
    <subcellularLocation>
        <location evidence="1">Cell membrane</location>
        <topology evidence="1">Multi-pass membrane protein</topology>
    </subcellularLocation>
</comment>
<evidence type="ECO:0000256" key="1">
    <source>
        <dbReference type="ARBA" id="ARBA00004651"/>
    </source>
</evidence>
<evidence type="ECO:0000256" key="3">
    <source>
        <dbReference type="ARBA" id="ARBA00022475"/>
    </source>
</evidence>
<evidence type="ECO:0000256" key="8">
    <source>
        <dbReference type="SAM" id="Phobius"/>
    </source>
</evidence>
<evidence type="ECO:0000256" key="7">
    <source>
        <dbReference type="ARBA" id="ARBA00023136"/>
    </source>
</evidence>
<accession>A0ABS2E4Q3</accession>
<dbReference type="Proteomes" id="UP000716906">
    <property type="component" value="Unassembled WGS sequence"/>
</dbReference>
<comment type="caution">
    <text evidence="9">The sequence shown here is derived from an EMBL/GenBank/DDBJ whole genome shotgun (WGS) entry which is preliminary data.</text>
</comment>
<feature type="transmembrane region" description="Helical" evidence="8">
    <location>
        <begin position="100"/>
        <end position="121"/>
    </location>
</feature>
<dbReference type="InterPro" id="IPR007227">
    <property type="entry name" value="Cell_shape_determining_MreD"/>
</dbReference>
<keyword evidence="5" id="KW-0133">Cell shape</keyword>
<keyword evidence="6 8" id="KW-1133">Transmembrane helix</keyword>
<evidence type="ECO:0000256" key="2">
    <source>
        <dbReference type="ARBA" id="ARBA00007776"/>
    </source>
</evidence>
<dbReference type="Gene3D" id="1.10.1760.20">
    <property type="match status" value="1"/>
</dbReference>
<feature type="transmembrane region" description="Helical" evidence="8">
    <location>
        <begin position="52"/>
        <end position="80"/>
    </location>
</feature>
<dbReference type="Pfam" id="PF04093">
    <property type="entry name" value="MreD"/>
    <property type="match status" value="1"/>
</dbReference>
<evidence type="ECO:0000313" key="9">
    <source>
        <dbReference type="EMBL" id="MBM6736622.1"/>
    </source>
</evidence>
<dbReference type="NCBIfam" id="TIGR03426">
    <property type="entry name" value="shape_MreD"/>
    <property type="match status" value="1"/>
</dbReference>
<reference evidence="9 10" key="1">
    <citation type="journal article" date="2021" name="Sci. Rep.">
        <title>The distribution of antibiotic resistance genes in chicken gut microbiota commensals.</title>
        <authorList>
            <person name="Juricova H."/>
            <person name="Matiasovicova J."/>
            <person name="Kubasova T."/>
            <person name="Cejkova D."/>
            <person name="Rychlik I."/>
        </authorList>
    </citation>
    <scope>NUCLEOTIDE SEQUENCE [LARGE SCALE GENOMIC DNA]</scope>
    <source>
        <strain evidence="9 10">An773</strain>
    </source>
</reference>
<sequence>MKRKIITACFIIVCFLLQATVFSRLQFASIRPNLMIVLTSAFGFMRGRKTGMAVGFSCGLLMDVCWGGVLGFYTLIFTVIGYLNGSFKRLFFDEDIKLPLGLIAGSELAYGLIVYVCFFMMQGDFRFGYYLTHVILPELVYTILVTILLYQIILHVNRKLEAEEQRSASRFV</sequence>
<keyword evidence="3" id="KW-1003">Cell membrane</keyword>
<gene>
    <name evidence="9" type="primary">mreD</name>
    <name evidence="9" type="ORF">H7U36_00665</name>
</gene>
<dbReference type="RefSeq" id="WP_033124900.1">
    <property type="nucleotide sequence ID" value="NZ_JACLYY010000001.1"/>
</dbReference>
<dbReference type="EMBL" id="JACLYY010000001">
    <property type="protein sequence ID" value="MBM6736622.1"/>
    <property type="molecule type" value="Genomic_DNA"/>
</dbReference>
<organism evidence="9 10">
    <name type="scientific">Faecalicatena fissicatena</name>
    <dbReference type="NCBI Taxonomy" id="290055"/>
    <lineage>
        <taxon>Bacteria</taxon>
        <taxon>Bacillati</taxon>
        <taxon>Bacillota</taxon>
        <taxon>Clostridia</taxon>
        <taxon>Lachnospirales</taxon>
        <taxon>Lachnospiraceae</taxon>
        <taxon>Faecalicatena</taxon>
    </lineage>
</organism>
<evidence type="ECO:0000256" key="6">
    <source>
        <dbReference type="ARBA" id="ARBA00022989"/>
    </source>
</evidence>
<feature type="transmembrane region" description="Helical" evidence="8">
    <location>
        <begin position="127"/>
        <end position="150"/>
    </location>
</feature>
<evidence type="ECO:0000313" key="10">
    <source>
        <dbReference type="Proteomes" id="UP000716906"/>
    </source>
</evidence>
<name>A0ABS2E4Q3_9FIRM</name>
<keyword evidence="10" id="KW-1185">Reference proteome</keyword>
<evidence type="ECO:0000256" key="4">
    <source>
        <dbReference type="ARBA" id="ARBA00022692"/>
    </source>
</evidence>
<comment type="similarity">
    <text evidence="2">Belongs to the MreD family.</text>
</comment>
<proteinExistence type="inferred from homology"/>